<gene>
    <name evidence="1" type="ORF">BVC71_02755</name>
</gene>
<proteinExistence type="predicted"/>
<dbReference type="RefSeq" id="WP_086450092.1">
    <property type="nucleotide sequence ID" value="NZ_MSPP01000001.1"/>
</dbReference>
<dbReference type="AlphaFoldDB" id="A0A251X129"/>
<accession>A0A251X129</accession>
<keyword evidence="2" id="KW-1185">Reference proteome</keyword>
<comment type="caution">
    <text evidence="1">The sequence shown here is derived from an EMBL/GenBank/DDBJ whole genome shotgun (WGS) entry which is preliminary data.</text>
</comment>
<reference evidence="1 2" key="1">
    <citation type="submission" date="2016-12" db="EMBL/GenBank/DDBJ databases">
        <title>The draft genome sequence of HSLHS2.</title>
        <authorList>
            <person name="Hu D."/>
            <person name="Wang L."/>
            <person name="Shao Z."/>
        </authorList>
    </citation>
    <scope>NUCLEOTIDE SEQUENCE [LARGE SCALE GENOMIC DNA]</scope>
    <source>
        <strain evidence="1">MCCC 1A06712</strain>
    </source>
</reference>
<evidence type="ECO:0000313" key="1">
    <source>
        <dbReference type="EMBL" id="OUD10439.1"/>
    </source>
</evidence>
<dbReference type="Proteomes" id="UP000194664">
    <property type="component" value="Unassembled WGS sequence"/>
</dbReference>
<evidence type="ECO:0000313" key="2">
    <source>
        <dbReference type="Proteomes" id="UP000194664"/>
    </source>
</evidence>
<evidence type="ECO:0008006" key="3">
    <source>
        <dbReference type="Google" id="ProtNLM"/>
    </source>
</evidence>
<sequence>MGAMIDDFLNVASVMVEEASKAEAKKREDEAAQAATDDAATQRKIWLAERRDEIMRKHGLTAAVADQILLRAADQLELSGEFELHVVDPKTFEPEVVTVRDVLENPDTYHNRTTLDPLEPEYCDYKSVGVLFLKGRAPKLVSQAHGGATYALVRGMSENTIERIRIEFTPDNPAGFVDRCVEALRATGLYYTSGSTTVCRNGQQFKPVRTERLDYDLSRIVAPFKYEMTKKGPARKSIDIPRRLLLQVETLCDGKLPKLAGTSDHPLCRLDGTLIADAGYDDKTGVFIFNGTDAVPEISRSFDAPAMKAAVETCLTPFRAYHFPDKVLGRTALLAAVMTAVLRPALDTAPMIAVSSPEVGVGKSFIAQALGVLATGELPRMKSVERSGSAEMRKLLHADLLEQNPVIIYDNMDGNFRNEVLTSFIASPIWSDRILGESRTGGSIRNTALLISNGVNMTFPRGMNRRYLLIDLLPACDDHITADFGFTPQSEAKRMRADIISAALSIAVAARPDKALSGTLGSFEGWTRMVRDPILRLSREIPELGLCDPLDLFKQAISDASEVETYHSFLFSLAEKFGPEDFTADQVRTAIFADEMLERLCREISDSDPSLSVRSVAALMSKLKGVNYNGAKLTARKRAGTNLWRIEVEAPKAIMKIV</sequence>
<protein>
    <recommendedName>
        <fullName evidence="3">DUF927 domain-containing protein</fullName>
    </recommendedName>
</protein>
<name>A0A251X129_9RHOB</name>
<dbReference type="OrthoDB" id="123525at2"/>
<organism evidence="1 2">
    <name type="scientific">Marivivens niveibacter</name>
    <dbReference type="NCBI Taxonomy" id="1930667"/>
    <lineage>
        <taxon>Bacteria</taxon>
        <taxon>Pseudomonadati</taxon>
        <taxon>Pseudomonadota</taxon>
        <taxon>Alphaproteobacteria</taxon>
        <taxon>Rhodobacterales</taxon>
        <taxon>Paracoccaceae</taxon>
        <taxon>Marivivens group</taxon>
        <taxon>Marivivens</taxon>
    </lineage>
</organism>
<dbReference type="EMBL" id="MSPP01000001">
    <property type="protein sequence ID" value="OUD10439.1"/>
    <property type="molecule type" value="Genomic_DNA"/>
</dbReference>